<reference evidence="2" key="1">
    <citation type="submission" date="2021-02" db="EMBL/GenBank/DDBJ databases">
        <authorList>
            <person name="Dougan E. K."/>
            <person name="Rhodes N."/>
            <person name="Thang M."/>
            <person name="Chan C."/>
        </authorList>
    </citation>
    <scope>NUCLEOTIDE SEQUENCE</scope>
</reference>
<feature type="non-terminal residue" evidence="2">
    <location>
        <position position="82"/>
    </location>
</feature>
<evidence type="ECO:0008006" key="4">
    <source>
        <dbReference type="Google" id="ProtNLM"/>
    </source>
</evidence>
<dbReference type="AlphaFoldDB" id="A0A813M633"/>
<dbReference type="EMBL" id="CAJNNW010037443">
    <property type="protein sequence ID" value="CAE8741834.1"/>
    <property type="molecule type" value="Genomic_DNA"/>
</dbReference>
<feature type="non-terminal residue" evidence="2">
    <location>
        <position position="1"/>
    </location>
</feature>
<comment type="caution">
    <text evidence="2">The sequence shown here is derived from an EMBL/GenBank/DDBJ whole genome shotgun (WGS) entry which is preliminary data.</text>
</comment>
<name>A0A813M633_POLGL</name>
<organism evidence="2 3">
    <name type="scientific">Polarella glacialis</name>
    <name type="common">Dinoflagellate</name>
    <dbReference type="NCBI Taxonomy" id="89957"/>
    <lineage>
        <taxon>Eukaryota</taxon>
        <taxon>Sar</taxon>
        <taxon>Alveolata</taxon>
        <taxon>Dinophyceae</taxon>
        <taxon>Suessiales</taxon>
        <taxon>Suessiaceae</taxon>
        <taxon>Polarella</taxon>
    </lineage>
</organism>
<evidence type="ECO:0000313" key="3">
    <source>
        <dbReference type="Proteomes" id="UP000626109"/>
    </source>
</evidence>
<sequence length="82" mass="9129">VPGTRRLRRGIPGSTATSKGSADVEAIKSQWLALSFEERLGHLRFTDPALLEHAYRVQQVLYNSELACFHSGVNLKYDITGQ</sequence>
<evidence type="ECO:0000313" key="2">
    <source>
        <dbReference type="EMBL" id="CAE8741834.1"/>
    </source>
</evidence>
<dbReference type="Proteomes" id="UP000626109">
    <property type="component" value="Unassembled WGS sequence"/>
</dbReference>
<evidence type="ECO:0000256" key="1">
    <source>
        <dbReference type="SAM" id="MobiDB-lite"/>
    </source>
</evidence>
<gene>
    <name evidence="2" type="ORF">PGLA2088_LOCUS50689</name>
</gene>
<accession>A0A813M633</accession>
<feature type="region of interest" description="Disordered" evidence="1">
    <location>
        <begin position="1"/>
        <end position="23"/>
    </location>
</feature>
<proteinExistence type="predicted"/>
<protein>
    <recommendedName>
        <fullName evidence="4">FERM domain-containing protein</fullName>
    </recommendedName>
</protein>